<dbReference type="CDD" id="cd06618">
    <property type="entry name" value="PKc_MKK7"/>
    <property type="match status" value="1"/>
</dbReference>
<evidence type="ECO:0000256" key="9">
    <source>
        <dbReference type="ARBA" id="ARBA00038999"/>
    </source>
</evidence>
<dbReference type="Pfam" id="PF00069">
    <property type="entry name" value="Pkinase"/>
    <property type="match status" value="1"/>
</dbReference>
<evidence type="ECO:0000256" key="11">
    <source>
        <dbReference type="ARBA" id="ARBA00049299"/>
    </source>
</evidence>
<evidence type="ECO:0000256" key="5">
    <source>
        <dbReference type="ARBA" id="ARBA00022777"/>
    </source>
</evidence>
<dbReference type="PROSITE" id="PS50011">
    <property type="entry name" value="PROTEIN_KINASE_DOM"/>
    <property type="match status" value="1"/>
</dbReference>
<keyword evidence="1" id="KW-0723">Serine/threonine-protein kinase</keyword>
<comment type="catalytic activity">
    <reaction evidence="12">
        <text>L-tyrosyl-[protein] + ATP = O-phospho-L-tyrosyl-[protein] + ADP + H(+)</text>
        <dbReference type="Rhea" id="RHEA:10596"/>
        <dbReference type="Rhea" id="RHEA-COMP:10136"/>
        <dbReference type="Rhea" id="RHEA-COMP:20101"/>
        <dbReference type="ChEBI" id="CHEBI:15378"/>
        <dbReference type="ChEBI" id="CHEBI:30616"/>
        <dbReference type="ChEBI" id="CHEBI:46858"/>
        <dbReference type="ChEBI" id="CHEBI:61978"/>
        <dbReference type="ChEBI" id="CHEBI:456216"/>
        <dbReference type="EC" id="2.7.12.2"/>
    </reaction>
</comment>
<proteinExistence type="evidence at transcript level"/>
<dbReference type="FunFam" id="3.30.200.20:FF:000040">
    <property type="entry name" value="Dual specificity mitogen-activated protein kinase kinase"/>
    <property type="match status" value="1"/>
</dbReference>
<keyword evidence="2" id="KW-0597">Phosphoprotein</keyword>
<dbReference type="AlphaFoldDB" id="A0A6F9DKQ6"/>
<evidence type="ECO:0000256" key="2">
    <source>
        <dbReference type="ARBA" id="ARBA00022553"/>
    </source>
</evidence>
<gene>
    <name evidence="15" type="primary">Map2k7</name>
</gene>
<dbReference type="PANTHER" id="PTHR47238">
    <property type="entry name" value="MITOGEN-ACTIVATED PROTEIN KINASE KINASE 5"/>
    <property type="match status" value="1"/>
</dbReference>
<reference evidence="15" key="1">
    <citation type="submission" date="2020-04" db="EMBL/GenBank/DDBJ databases">
        <authorList>
            <person name="Neveu A P."/>
        </authorList>
    </citation>
    <scope>NUCLEOTIDE SEQUENCE</scope>
    <source>
        <tissue evidence="15">Whole embryo</tissue>
    </source>
</reference>
<organism evidence="15">
    <name type="scientific">Phallusia mammillata</name>
    <dbReference type="NCBI Taxonomy" id="59560"/>
    <lineage>
        <taxon>Eukaryota</taxon>
        <taxon>Metazoa</taxon>
        <taxon>Chordata</taxon>
        <taxon>Tunicata</taxon>
        <taxon>Ascidiacea</taxon>
        <taxon>Phlebobranchia</taxon>
        <taxon>Ascidiidae</taxon>
        <taxon>Phallusia</taxon>
    </lineage>
</organism>
<dbReference type="GO" id="GO:0006950">
    <property type="term" value="P:response to stress"/>
    <property type="evidence" value="ECO:0007669"/>
    <property type="project" value="UniProtKB-ARBA"/>
</dbReference>
<dbReference type="Gene3D" id="3.30.200.20">
    <property type="entry name" value="Phosphorylase Kinase, domain 1"/>
    <property type="match status" value="1"/>
</dbReference>
<dbReference type="GO" id="GO:0004713">
    <property type="term" value="F:protein tyrosine kinase activity"/>
    <property type="evidence" value="ECO:0007669"/>
    <property type="project" value="UniProtKB-KW"/>
</dbReference>
<dbReference type="PANTHER" id="PTHR47238:SF2">
    <property type="entry name" value="DUAL SPECIFICITY MITOGEN-ACTIVATED PROTEIN KINASE KINASE HEMIPTEROUS"/>
    <property type="match status" value="1"/>
</dbReference>
<keyword evidence="6" id="KW-0067">ATP-binding</keyword>
<dbReference type="InterPro" id="IPR008271">
    <property type="entry name" value="Ser/Thr_kinase_AS"/>
</dbReference>
<feature type="domain" description="Protein kinase" evidence="14">
    <location>
        <begin position="128"/>
        <end position="387"/>
    </location>
</feature>
<dbReference type="FunFam" id="1.10.510.10:FF:000432">
    <property type="entry name" value="mitogen-activated protein kinase kinase 3"/>
    <property type="match status" value="1"/>
</dbReference>
<evidence type="ECO:0000256" key="1">
    <source>
        <dbReference type="ARBA" id="ARBA00022527"/>
    </source>
</evidence>
<evidence type="ECO:0000259" key="14">
    <source>
        <dbReference type="PROSITE" id="PS50011"/>
    </source>
</evidence>
<feature type="compositionally biased region" description="Polar residues" evidence="13">
    <location>
        <begin position="54"/>
        <end position="77"/>
    </location>
</feature>
<dbReference type="SMART" id="SM00220">
    <property type="entry name" value="S_TKc"/>
    <property type="match status" value="1"/>
</dbReference>
<accession>A0A6F9DKQ6</accession>
<dbReference type="GO" id="GO:0004708">
    <property type="term" value="F:MAP kinase kinase activity"/>
    <property type="evidence" value="ECO:0007669"/>
    <property type="project" value="UniProtKB-EC"/>
</dbReference>
<dbReference type="GO" id="GO:0005524">
    <property type="term" value="F:ATP binding"/>
    <property type="evidence" value="ECO:0007669"/>
    <property type="project" value="UniProtKB-KW"/>
</dbReference>
<evidence type="ECO:0000256" key="13">
    <source>
        <dbReference type="SAM" id="MobiDB-lite"/>
    </source>
</evidence>
<dbReference type="InterPro" id="IPR011009">
    <property type="entry name" value="Kinase-like_dom_sf"/>
</dbReference>
<evidence type="ECO:0000313" key="15">
    <source>
        <dbReference type="EMBL" id="CAB3263620.1"/>
    </source>
</evidence>
<evidence type="ECO:0000256" key="6">
    <source>
        <dbReference type="ARBA" id="ARBA00022840"/>
    </source>
</evidence>
<dbReference type="InterPro" id="IPR000719">
    <property type="entry name" value="Prot_kinase_dom"/>
</dbReference>
<evidence type="ECO:0000256" key="12">
    <source>
        <dbReference type="ARBA" id="ARBA00051693"/>
    </source>
</evidence>
<keyword evidence="3" id="KW-0808">Transferase</keyword>
<comment type="similarity">
    <text evidence="8">Belongs to the protein kinase superfamily. STE Ser/Thr protein kinase family. MAP kinase kinase subfamily.</text>
</comment>
<dbReference type="GO" id="GO:1902531">
    <property type="term" value="P:regulation of intracellular signal transduction"/>
    <property type="evidence" value="ECO:0007669"/>
    <property type="project" value="UniProtKB-ARBA"/>
</dbReference>
<dbReference type="EC" id="2.7.12.2" evidence="9"/>
<comment type="catalytic activity">
    <reaction evidence="10">
        <text>L-seryl-[protein] + ATP = O-phospho-L-seryl-[protein] + ADP + H(+)</text>
        <dbReference type="Rhea" id="RHEA:17989"/>
        <dbReference type="Rhea" id="RHEA-COMP:9863"/>
        <dbReference type="Rhea" id="RHEA-COMP:11604"/>
        <dbReference type="ChEBI" id="CHEBI:15378"/>
        <dbReference type="ChEBI" id="CHEBI:29999"/>
        <dbReference type="ChEBI" id="CHEBI:30616"/>
        <dbReference type="ChEBI" id="CHEBI:83421"/>
        <dbReference type="ChEBI" id="CHEBI:456216"/>
        <dbReference type="EC" id="2.7.12.2"/>
    </reaction>
</comment>
<evidence type="ECO:0000256" key="7">
    <source>
        <dbReference type="ARBA" id="ARBA00023137"/>
    </source>
</evidence>
<dbReference type="EMBL" id="LR787758">
    <property type="protein sequence ID" value="CAB3263620.1"/>
    <property type="molecule type" value="mRNA"/>
</dbReference>
<keyword evidence="4" id="KW-0547">Nucleotide-binding</keyword>
<dbReference type="GO" id="GO:0004674">
    <property type="term" value="F:protein serine/threonine kinase activity"/>
    <property type="evidence" value="ECO:0007669"/>
    <property type="project" value="UniProtKB-KW"/>
</dbReference>
<feature type="region of interest" description="Disordered" evidence="13">
    <location>
        <begin position="23"/>
        <end position="99"/>
    </location>
</feature>
<dbReference type="PROSITE" id="PS00108">
    <property type="entry name" value="PROTEIN_KINASE_ST"/>
    <property type="match status" value="1"/>
</dbReference>
<comment type="catalytic activity">
    <reaction evidence="11">
        <text>L-threonyl-[protein] + ATP = O-phospho-L-threonyl-[protein] + ADP + H(+)</text>
        <dbReference type="Rhea" id="RHEA:46608"/>
        <dbReference type="Rhea" id="RHEA-COMP:11060"/>
        <dbReference type="Rhea" id="RHEA-COMP:11605"/>
        <dbReference type="ChEBI" id="CHEBI:15378"/>
        <dbReference type="ChEBI" id="CHEBI:30013"/>
        <dbReference type="ChEBI" id="CHEBI:30616"/>
        <dbReference type="ChEBI" id="CHEBI:61977"/>
        <dbReference type="ChEBI" id="CHEBI:456216"/>
        <dbReference type="EC" id="2.7.12.2"/>
    </reaction>
</comment>
<evidence type="ECO:0000256" key="3">
    <source>
        <dbReference type="ARBA" id="ARBA00022679"/>
    </source>
</evidence>
<evidence type="ECO:0000256" key="8">
    <source>
        <dbReference type="ARBA" id="ARBA00038035"/>
    </source>
</evidence>
<dbReference type="Gene3D" id="1.10.510.10">
    <property type="entry name" value="Transferase(Phosphotransferase) domain 1"/>
    <property type="match status" value="1"/>
</dbReference>
<dbReference type="InterPro" id="IPR052468">
    <property type="entry name" value="Dual_spec_MAPK_kinase"/>
</dbReference>
<keyword evidence="5 15" id="KW-0418">Kinase</keyword>
<evidence type="ECO:0000256" key="10">
    <source>
        <dbReference type="ARBA" id="ARBA00049014"/>
    </source>
</evidence>
<keyword evidence="7" id="KW-0829">Tyrosine-protein kinase</keyword>
<sequence length="465" mass="52151">MSGNVASGTVNLSDLEERLKKLESNFQSKKRPTNKLGLNFGAQPNHPTVPAQRPQMSLNFQSSAPASTLNSMSQQMAQPRKKQISFSIPPPEKSHESERVNQRLQEVYQQTGKLRIGGKVLQAHVHEFDNLGQIGSGTCGQVYKMRYKPISYVMAVKQMNRSGNNDEQKRILMDLDIVQKSHDCPTIVTCFGTFVTESSVWICMELMETCFEKLKKRVQGPMPEVILGKLTVAVVQALNYLKEQHNVIHRDVKPSNILVGNNGVIKLCDFGISGRLVDSQAKTRAAGCTAYMAPERISPDPNHPNYDIRADVWSLGISLVELATGRFPYSDCKTDFEMLTKILEQEPPSLPPDKGFSIHFQKFVTACCTKDYRNRPKYRELLADEFVKRFIFANVDVTKWLGQILYPPTGTTAFPIARTASGNVVKPTTTDPFAFAAEITQAQFAKHARTRSLDFKDFNRKPGTK</sequence>
<dbReference type="SUPFAM" id="SSF56112">
    <property type="entry name" value="Protein kinase-like (PK-like)"/>
    <property type="match status" value="1"/>
</dbReference>
<name>A0A6F9DKQ6_9ASCI</name>
<protein>
    <recommendedName>
        <fullName evidence="9">mitogen-activated protein kinase kinase</fullName>
        <ecNumber evidence="9">2.7.12.2</ecNumber>
    </recommendedName>
</protein>
<evidence type="ECO:0000256" key="4">
    <source>
        <dbReference type="ARBA" id="ARBA00022741"/>
    </source>
</evidence>